<dbReference type="GO" id="GO:0016788">
    <property type="term" value="F:hydrolase activity, acting on ester bonds"/>
    <property type="evidence" value="ECO:0007669"/>
    <property type="project" value="InterPro"/>
</dbReference>
<dbReference type="SUPFAM" id="SSF53474">
    <property type="entry name" value="alpha/beta-Hydrolases"/>
    <property type="match status" value="1"/>
</dbReference>
<keyword evidence="4 7" id="KW-0442">Lipid degradation</keyword>
<comment type="caution">
    <text evidence="11">The sequence shown here is derived from an EMBL/GenBank/DDBJ whole genome shotgun (WGS) entry which is preliminary data.</text>
</comment>
<sequence length="428" mass="48076">MSNSILIGLLLQLAVFAAWALPLEDAAVDLRADPHPDLGLNTIEMVERQGYPIEEHVNIQTEDGYLLDIHREEHVNIQTEDGYLLDIHRIPHGKDNGNETNKPVVFLMHGLLCSSADWVNMGPEKALAYILADAGYDVWMGNARGNTWSRKHITYNPNTDSDFWKFSWHEIGAYDLPAMIDYVLKVTGEQQVFYIGHSQGTTSFFVMGSVRPEYNDKIKLAIALAPIGYMSNMTNPFFQVLSLFHNSLEWIMSFLGINEFLPSSDLYELIGQAACNDESLFQGICSSVIFLICGWNSEQLNATMLPVIMSNAPAGASTKQLVHYAQGIRSGKFRQYDHGVISNLIQYGSFSPPDYETGDISAPVAFFYSTNDWLGAIVDVHQLANELPNLVINYLVPSPKFNHLDFIFAIDVKTLLYDRVLTVMENYV</sequence>
<feature type="domain" description="Partial AB-hydrolase lipase" evidence="10">
    <location>
        <begin position="43"/>
        <end position="71"/>
    </location>
</feature>
<evidence type="ECO:0000256" key="8">
    <source>
        <dbReference type="PIRSR" id="PIRSR000862-1"/>
    </source>
</evidence>
<evidence type="ECO:0000256" key="5">
    <source>
        <dbReference type="ARBA" id="ARBA00023098"/>
    </source>
</evidence>
<evidence type="ECO:0000313" key="11">
    <source>
        <dbReference type="EMBL" id="KAK9694441.1"/>
    </source>
</evidence>
<keyword evidence="6" id="KW-0325">Glycoprotein</keyword>
<feature type="signal peptide" evidence="9">
    <location>
        <begin position="1"/>
        <end position="20"/>
    </location>
</feature>
<protein>
    <recommendedName>
        <fullName evidence="7">Lipase</fullName>
    </recommendedName>
</protein>
<reference evidence="11 12" key="1">
    <citation type="journal article" date="2024" name="BMC Genomics">
        <title>De novo assembly and annotation of Popillia japonica's genome with initial clues to its potential as an invasive pest.</title>
        <authorList>
            <person name="Cucini C."/>
            <person name="Boschi S."/>
            <person name="Funari R."/>
            <person name="Cardaioli E."/>
            <person name="Iannotti N."/>
            <person name="Marturano G."/>
            <person name="Paoli F."/>
            <person name="Bruttini M."/>
            <person name="Carapelli A."/>
            <person name="Frati F."/>
            <person name="Nardi F."/>
        </authorList>
    </citation>
    <scope>NUCLEOTIDE SEQUENCE [LARGE SCALE GENOMIC DNA]</scope>
    <source>
        <strain evidence="11">DMR45628</strain>
    </source>
</reference>
<dbReference type="Gene3D" id="3.40.50.1820">
    <property type="entry name" value="alpha/beta hydrolase"/>
    <property type="match status" value="2"/>
</dbReference>
<feature type="active site" description="Charge relay system" evidence="8">
    <location>
        <position position="372"/>
    </location>
</feature>
<dbReference type="Pfam" id="PF04083">
    <property type="entry name" value="Abhydro_lipase"/>
    <property type="match status" value="2"/>
</dbReference>
<evidence type="ECO:0000256" key="1">
    <source>
        <dbReference type="ARBA" id="ARBA00010701"/>
    </source>
</evidence>
<evidence type="ECO:0000256" key="7">
    <source>
        <dbReference type="PIRNR" id="PIRNR000862"/>
    </source>
</evidence>
<feature type="chain" id="PRO_5043508755" description="Lipase" evidence="9">
    <location>
        <begin position="21"/>
        <end position="428"/>
    </location>
</feature>
<evidence type="ECO:0000256" key="2">
    <source>
        <dbReference type="ARBA" id="ARBA00022729"/>
    </source>
</evidence>
<dbReference type="AlphaFoldDB" id="A0AAW1IW10"/>
<organism evidence="11 12">
    <name type="scientific">Popillia japonica</name>
    <name type="common">Japanese beetle</name>
    <dbReference type="NCBI Taxonomy" id="7064"/>
    <lineage>
        <taxon>Eukaryota</taxon>
        <taxon>Metazoa</taxon>
        <taxon>Ecdysozoa</taxon>
        <taxon>Arthropoda</taxon>
        <taxon>Hexapoda</taxon>
        <taxon>Insecta</taxon>
        <taxon>Pterygota</taxon>
        <taxon>Neoptera</taxon>
        <taxon>Endopterygota</taxon>
        <taxon>Coleoptera</taxon>
        <taxon>Polyphaga</taxon>
        <taxon>Scarabaeiformia</taxon>
        <taxon>Scarabaeidae</taxon>
        <taxon>Rutelinae</taxon>
        <taxon>Popillia</taxon>
    </lineage>
</organism>
<evidence type="ECO:0000259" key="10">
    <source>
        <dbReference type="Pfam" id="PF04083"/>
    </source>
</evidence>
<evidence type="ECO:0000256" key="6">
    <source>
        <dbReference type="ARBA" id="ARBA00023180"/>
    </source>
</evidence>
<keyword evidence="2 9" id="KW-0732">Signal</keyword>
<keyword evidence="12" id="KW-1185">Reference proteome</keyword>
<dbReference type="PIRSF" id="PIRSF000862">
    <property type="entry name" value="Steryl_ester_lip"/>
    <property type="match status" value="1"/>
</dbReference>
<feature type="active site" description="Nucleophile" evidence="8">
    <location>
        <position position="198"/>
    </location>
</feature>
<evidence type="ECO:0000256" key="4">
    <source>
        <dbReference type="ARBA" id="ARBA00022963"/>
    </source>
</evidence>
<accession>A0AAW1IW10</accession>
<keyword evidence="5" id="KW-0443">Lipid metabolism</keyword>
<dbReference type="Proteomes" id="UP001458880">
    <property type="component" value="Unassembled WGS sequence"/>
</dbReference>
<feature type="domain" description="Partial AB-hydrolase lipase" evidence="10">
    <location>
        <begin position="73"/>
        <end position="121"/>
    </location>
</feature>
<dbReference type="PANTHER" id="PTHR11005">
    <property type="entry name" value="LYSOSOMAL ACID LIPASE-RELATED"/>
    <property type="match status" value="1"/>
</dbReference>
<proteinExistence type="inferred from homology"/>
<dbReference type="InterPro" id="IPR025483">
    <property type="entry name" value="Lipase_euk"/>
</dbReference>
<feature type="active site" description="Charge relay system" evidence="8">
    <location>
        <position position="403"/>
    </location>
</feature>
<gene>
    <name evidence="11" type="ORF">QE152_g33525</name>
</gene>
<dbReference type="InterPro" id="IPR006693">
    <property type="entry name" value="AB_hydrolase_lipase"/>
</dbReference>
<dbReference type="EMBL" id="JASPKY010000512">
    <property type="protein sequence ID" value="KAK9694441.1"/>
    <property type="molecule type" value="Genomic_DNA"/>
</dbReference>
<evidence type="ECO:0000256" key="3">
    <source>
        <dbReference type="ARBA" id="ARBA00022801"/>
    </source>
</evidence>
<keyword evidence="3 7" id="KW-0378">Hydrolase</keyword>
<dbReference type="FunFam" id="3.40.50.1820:FF:000021">
    <property type="entry name" value="Lipase"/>
    <property type="match status" value="1"/>
</dbReference>
<dbReference type="InterPro" id="IPR029058">
    <property type="entry name" value="AB_hydrolase_fold"/>
</dbReference>
<evidence type="ECO:0000256" key="9">
    <source>
        <dbReference type="SAM" id="SignalP"/>
    </source>
</evidence>
<comment type="similarity">
    <text evidence="1 7">Belongs to the AB hydrolase superfamily. Lipase family.</text>
</comment>
<evidence type="ECO:0000313" key="12">
    <source>
        <dbReference type="Proteomes" id="UP001458880"/>
    </source>
</evidence>
<name>A0AAW1IW10_POPJA</name>
<dbReference type="GO" id="GO:0016042">
    <property type="term" value="P:lipid catabolic process"/>
    <property type="evidence" value="ECO:0007669"/>
    <property type="project" value="UniProtKB-KW"/>
</dbReference>